<dbReference type="GO" id="GO:0006535">
    <property type="term" value="P:cysteine biosynthetic process from serine"/>
    <property type="evidence" value="ECO:0007669"/>
    <property type="project" value="InterPro"/>
</dbReference>
<feature type="compositionally biased region" description="Acidic residues" evidence="4">
    <location>
        <begin position="236"/>
        <end position="245"/>
    </location>
</feature>
<dbReference type="CDD" id="cd01561">
    <property type="entry name" value="CBS_like"/>
    <property type="match status" value="1"/>
</dbReference>
<evidence type="ECO:0000313" key="7">
    <source>
        <dbReference type="Proteomes" id="UP000265515"/>
    </source>
</evidence>
<dbReference type="EMBL" id="BFEA01000214">
    <property type="protein sequence ID" value="GBG74975.1"/>
    <property type="molecule type" value="Genomic_DNA"/>
</dbReference>
<reference evidence="6 7" key="1">
    <citation type="journal article" date="2018" name="Cell">
        <title>The Chara Genome: Secondary Complexity and Implications for Plant Terrestrialization.</title>
        <authorList>
            <person name="Nishiyama T."/>
            <person name="Sakayama H."/>
            <person name="Vries J.D."/>
            <person name="Buschmann H."/>
            <person name="Saint-Marcoux D."/>
            <person name="Ullrich K.K."/>
            <person name="Haas F.B."/>
            <person name="Vanderstraeten L."/>
            <person name="Becker D."/>
            <person name="Lang D."/>
            <person name="Vosolsobe S."/>
            <person name="Rombauts S."/>
            <person name="Wilhelmsson P.K.I."/>
            <person name="Janitza P."/>
            <person name="Kern R."/>
            <person name="Heyl A."/>
            <person name="Rumpler F."/>
            <person name="Villalobos L.I.A.C."/>
            <person name="Clay J.M."/>
            <person name="Skokan R."/>
            <person name="Toyoda A."/>
            <person name="Suzuki Y."/>
            <person name="Kagoshima H."/>
            <person name="Schijlen E."/>
            <person name="Tajeshwar N."/>
            <person name="Catarino B."/>
            <person name="Hetherington A.J."/>
            <person name="Saltykova A."/>
            <person name="Bonnot C."/>
            <person name="Breuninger H."/>
            <person name="Symeonidi A."/>
            <person name="Radhakrishnan G.V."/>
            <person name="Van Nieuwerburgh F."/>
            <person name="Deforce D."/>
            <person name="Chang C."/>
            <person name="Karol K.G."/>
            <person name="Hedrich R."/>
            <person name="Ulvskov P."/>
            <person name="Glockner G."/>
            <person name="Delwiche C.F."/>
            <person name="Petrasek J."/>
            <person name="Van de Peer Y."/>
            <person name="Friml J."/>
            <person name="Beilby M."/>
            <person name="Dolan L."/>
            <person name="Kohara Y."/>
            <person name="Sugano S."/>
            <person name="Fujiyama A."/>
            <person name="Delaux P.-M."/>
            <person name="Quint M."/>
            <person name="TheiBen G."/>
            <person name="Hagemann M."/>
            <person name="Harholt J."/>
            <person name="Dunand C."/>
            <person name="Zachgo S."/>
            <person name="Langdale J."/>
            <person name="Maumus F."/>
            <person name="Straeten D.V.D."/>
            <person name="Gould S.B."/>
            <person name="Rensing S.A."/>
        </authorList>
    </citation>
    <scope>NUCLEOTIDE SEQUENCE [LARGE SCALE GENOMIC DNA]</scope>
    <source>
        <strain evidence="6 7">S276</strain>
    </source>
</reference>
<dbReference type="InterPro" id="IPR050214">
    <property type="entry name" value="Cys_Synth/Cystath_Beta-Synth"/>
</dbReference>
<comment type="caution">
    <text evidence="6">The sequence shown here is derived from an EMBL/GenBank/DDBJ whole genome shotgun (WGS) entry which is preliminary data.</text>
</comment>
<feature type="region of interest" description="Disordered" evidence="4">
    <location>
        <begin position="366"/>
        <end position="403"/>
    </location>
</feature>
<comment type="cofactor">
    <cofactor evidence="1">
        <name>pyridoxal 5'-phosphate</name>
        <dbReference type="ChEBI" id="CHEBI:597326"/>
    </cofactor>
</comment>
<evidence type="ECO:0000313" key="6">
    <source>
        <dbReference type="EMBL" id="GBG74975.1"/>
    </source>
</evidence>
<dbReference type="InterPro" id="IPR036052">
    <property type="entry name" value="TrpB-like_PALP_sf"/>
</dbReference>
<dbReference type="PANTHER" id="PTHR10314">
    <property type="entry name" value="CYSTATHIONINE BETA-SYNTHASE"/>
    <property type="match status" value="1"/>
</dbReference>
<feature type="region of interest" description="Disordered" evidence="4">
    <location>
        <begin position="226"/>
        <end position="246"/>
    </location>
</feature>
<dbReference type="InterPro" id="IPR001216">
    <property type="entry name" value="P-phosphate_BS"/>
</dbReference>
<dbReference type="FunFam" id="3.40.50.1100:FF:000003">
    <property type="entry name" value="Cystathionine beta-synthase"/>
    <property type="match status" value="1"/>
</dbReference>
<comment type="similarity">
    <text evidence="2">Belongs to the cysteine synthase/cystathionine beta-synthase family.</text>
</comment>
<gene>
    <name evidence="6" type="ORF">CBR_g19488</name>
</gene>
<organism evidence="6 7">
    <name type="scientific">Chara braunii</name>
    <name type="common">Braun's stonewort</name>
    <dbReference type="NCBI Taxonomy" id="69332"/>
    <lineage>
        <taxon>Eukaryota</taxon>
        <taxon>Viridiplantae</taxon>
        <taxon>Streptophyta</taxon>
        <taxon>Charophyceae</taxon>
        <taxon>Charales</taxon>
        <taxon>Characeae</taxon>
        <taxon>Chara</taxon>
    </lineage>
</organism>
<name>A0A388KY45_CHABU</name>
<feature type="compositionally biased region" description="Basic and acidic residues" evidence="4">
    <location>
        <begin position="392"/>
        <end position="403"/>
    </location>
</feature>
<dbReference type="Pfam" id="PF00291">
    <property type="entry name" value="PALP"/>
    <property type="match status" value="1"/>
</dbReference>
<accession>A0A388KY45</accession>
<evidence type="ECO:0000256" key="4">
    <source>
        <dbReference type="SAM" id="MobiDB-lite"/>
    </source>
</evidence>
<keyword evidence="7" id="KW-1185">Reference proteome</keyword>
<keyword evidence="3" id="KW-0663">Pyridoxal phosphate</keyword>
<dbReference type="STRING" id="69332.A0A388KY45"/>
<evidence type="ECO:0000259" key="5">
    <source>
        <dbReference type="Pfam" id="PF00291"/>
    </source>
</evidence>
<dbReference type="OrthoDB" id="728at2759"/>
<proteinExistence type="inferred from homology"/>
<dbReference type="Gene3D" id="3.40.50.1100">
    <property type="match status" value="2"/>
</dbReference>
<evidence type="ECO:0000256" key="3">
    <source>
        <dbReference type="ARBA" id="ARBA00022898"/>
    </source>
</evidence>
<evidence type="ECO:0000256" key="2">
    <source>
        <dbReference type="ARBA" id="ARBA00007103"/>
    </source>
</evidence>
<evidence type="ECO:0000256" key="1">
    <source>
        <dbReference type="ARBA" id="ARBA00001933"/>
    </source>
</evidence>
<sequence length="403" mass="44042">MPRFESLLECIGNTPEVRLRNTFSEEDGLSEGTRLYIKCERFNPGGSIKDRIGLQMIEDAEASGELVPGVSEIVEVTSGNMGIGLAIAAAFKGYPCTFIIPGYYSRERWTTMAAYGAGVEITPPELGVPGALDRLALFRRERPNAWFANQFDNPANPKAHSDGTAEEVVRDFPEGIDYLIAGAGTGGHLSALARKLKKVWPALKVYYALPSVSRFYESFLPTAAAGAAGGGGEGGEKDEEEEEEERGMRLIDVDLTVPSGEHRLHTLQGLNPGPFRPLNMEFENLDAFVYVTQEEAYEYARRATRRDGLFCGASTGAVLAAVAKVLPEIPAGSTVLAFNYDLGDRYLSVPDLFTDENVRILKSIEDPILPPPNRHQPKVIIGRPSQVPNDAVRPRKSENEADH</sequence>
<dbReference type="Proteomes" id="UP000265515">
    <property type="component" value="Unassembled WGS sequence"/>
</dbReference>
<dbReference type="Gramene" id="GBG74975">
    <property type="protein sequence ID" value="GBG74975"/>
    <property type="gene ID" value="CBR_g19488"/>
</dbReference>
<dbReference type="SUPFAM" id="SSF53686">
    <property type="entry name" value="Tryptophan synthase beta subunit-like PLP-dependent enzymes"/>
    <property type="match status" value="1"/>
</dbReference>
<dbReference type="AlphaFoldDB" id="A0A388KY45"/>
<dbReference type="PROSITE" id="PS00901">
    <property type="entry name" value="CYS_SYNTHASE"/>
    <property type="match status" value="1"/>
</dbReference>
<protein>
    <recommendedName>
        <fullName evidence="5">Tryptophan synthase beta chain-like PALP domain-containing protein</fullName>
    </recommendedName>
</protein>
<feature type="domain" description="Tryptophan synthase beta chain-like PALP" evidence="5">
    <location>
        <begin position="10"/>
        <end position="338"/>
    </location>
</feature>
<dbReference type="InterPro" id="IPR001926">
    <property type="entry name" value="TrpB-like_PALP"/>
</dbReference>